<dbReference type="Proteomes" id="UP000750334">
    <property type="component" value="Unassembled WGS sequence"/>
</dbReference>
<dbReference type="GO" id="GO:0005886">
    <property type="term" value="C:plasma membrane"/>
    <property type="evidence" value="ECO:0007669"/>
    <property type="project" value="TreeGrafter"/>
</dbReference>
<evidence type="ECO:0000256" key="1">
    <source>
        <dbReference type="ARBA" id="ARBA00004141"/>
    </source>
</evidence>
<evidence type="ECO:0000313" key="11">
    <source>
        <dbReference type="EMBL" id="KAG0667805.1"/>
    </source>
</evidence>
<dbReference type="FunFam" id="1.10.4160.10:FF:000007">
    <property type="entry name" value="Pyridoxine transporter"/>
    <property type="match status" value="1"/>
</dbReference>
<keyword evidence="12" id="KW-1185">Reference proteome</keyword>
<dbReference type="InterPro" id="IPR026030">
    <property type="entry name" value="Pur-cyt_permease_Fcy2/21/22"/>
</dbReference>
<feature type="transmembrane region" description="Helical" evidence="10">
    <location>
        <begin position="316"/>
        <end position="347"/>
    </location>
</feature>
<evidence type="ECO:0000256" key="7">
    <source>
        <dbReference type="ARBA" id="ARBA00056781"/>
    </source>
</evidence>
<dbReference type="OrthoDB" id="5428495at2759"/>
<dbReference type="AlphaFoldDB" id="A0A9P6W9P3"/>
<feature type="transmembrane region" description="Helical" evidence="10">
    <location>
        <begin position="174"/>
        <end position="193"/>
    </location>
</feature>
<evidence type="ECO:0000256" key="8">
    <source>
        <dbReference type="ARBA" id="ARBA00073028"/>
    </source>
</evidence>
<feature type="transmembrane region" description="Helical" evidence="10">
    <location>
        <begin position="100"/>
        <end position="123"/>
    </location>
</feature>
<comment type="similarity">
    <text evidence="2">Belongs to the purine-cytosine permease (2.A.39) family.</text>
</comment>
<comment type="function">
    <text evidence="7">Thiamine-regulated, high affinity import carrier of pyridoxine, pyridoxal and pyridoxamine.</text>
</comment>
<dbReference type="InterPro" id="IPR001248">
    <property type="entry name" value="Pur-cyt_permease"/>
</dbReference>
<dbReference type="EMBL" id="PUHR01000091">
    <property type="protein sequence ID" value="KAG0667805.1"/>
    <property type="molecule type" value="Genomic_DNA"/>
</dbReference>
<feature type="transmembrane region" description="Helical" evidence="10">
    <location>
        <begin position="532"/>
        <end position="554"/>
    </location>
</feature>
<evidence type="ECO:0000256" key="6">
    <source>
        <dbReference type="ARBA" id="ARBA00023136"/>
    </source>
</evidence>
<evidence type="ECO:0000256" key="10">
    <source>
        <dbReference type="SAM" id="Phobius"/>
    </source>
</evidence>
<name>A0A9P6W9P3_MAUEX</name>
<feature type="transmembrane region" description="Helical" evidence="10">
    <location>
        <begin position="135"/>
        <end position="153"/>
    </location>
</feature>
<evidence type="ECO:0000256" key="9">
    <source>
        <dbReference type="ARBA" id="ARBA00083325"/>
    </source>
</evidence>
<feature type="transmembrane region" description="Helical" evidence="10">
    <location>
        <begin position="281"/>
        <end position="304"/>
    </location>
</feature>
<feature type="transmembrane region" description="Helical" evidence="10">
    <location>
        <begin position="213"/>
        <end position="232"/>
    </location>
</feature>
<keyword evidence="4 10" id="KW-0812">Transmembrane</keyword>
<feature type="transmembrane region" description="Helical" evidence="10">
    <location>
        <begin position="434"/>
        <end position="454"/>
    </location>
</feature>
<evidence type="ECO:0000256" key="5">
    <source>
        <dbReference type="ARBA" id="ARBA00022989"/>
    </source>
</evidence>
<feature type="transmembrane region" description="Helical" evidence="10">
    <location>
        <begin position="367"/>
        <end position="388"/>
    </location>
</feature>
<accession>A0A9P6W9P3</accession>
<evidence type="ECO:0000256" key="3">
    <source>
        <dbReference type="ARBA" id="ARBA00022448"/>
    </source>
</evidence>
<dbReference type="GO" id="GO:0022857">
    <property type="term" value="F:transmembrane transporter activity"/>
    <property type="evidence" value="ECO:0007669"/>
    <property type="project" value="InterPro"/>
</dbReference>
<evidence type="ECO:0000256" key="4">
    <source>
        <dbReference type="ARBA" id="ARBA00022692"/>
    </source>
</evidence>
<gene>
    <name evidence="11" type="primary">TPN1</name>
    <name evidence="11" type="ORF">C6P45_005355</name>
</gene>
<organism evidence="11 12">
    <name type="scientific">Maudiozyma exigua</name>
    <name type="common">Yeast</name>
    <name type="synonym">Kazachstania exigua</name>
    <dbReference type="NCBI Taxonomy" id="34358"/>
    <lineage>
        <taxon>Eukaryota</taxon>
        <taxon>Fungi</taxon>
        <taxon>Dikarya</taxon>
        <taxon>Ascomycota</taxon>
        <taxon>Saccharomycotina</taxon>
        <taxon>Saccharomycetes</taxon>
        <taxon>Saccharomycetales</taxon>
        <taxon>Saccharomycetaceae</taxon>
        <taxon>Maudiozyma</taxon>
    </lineage>
</organism>
<dbReference type="PANTHER" id="PTHR31806:SF17">
    <property type="entry name" value="VITAMIN B6 TRANSPORTER TPN1"/>
    <property type="match status" value="1"/>
</dbReference>
<evidence type="ECO:0000256" key="2">
    <source>
        <dbReference type="ARBA" id="ARBA00008974"/>
    </source>
</evidence>
<evidence type="ECO:0000313" key="12">
    <source>
        <dbReference type="Proteomes" id="UP000750334"/>
    </source>
</evidence>
<dbReference type="GO" id="GO:0000329">
    <property type="term" value="C:fungal-type vacuole membrane"/>
    <property type="evidence" value="ECO:0007669"/>
    <property type="project" value="TreeGrafter"/>
</dbReference>
<dbReference type="Gene3D" id="1.10.4160.10">
    <property type="entry name" value="Hydantoin permease"/>
    <property type="match status" value="1"/>
</dbReference>
<feature type="transmembrane region" description="Helical" evidence="10">
    <location>
        <begin position="409"/>
        <end position="428"/>
    </location>
</feature>
<proteinExistence type="inferred from homology"/>
<keyword evidence="5 10" id="KW-1133">Transmembrane helix</keyword>
<protein>
    <recommendedName>
        <fullName evidence="8">Vitamin B6 transporter TPN1</fullName>
    </recommendedName>
    <alternativeName>
        <fullName evidence="9">Transport of pyridoxine protein 1</fullName>
    </alternativeName>
</protein>
<reference evidence="11 12" key="1">
    <citation type="submission" date="2020-11" db="EMBL/GenBank/DDBJ databases">
        <title>Kefir isolates.</title>
        <authorList>
            <person name="Marcisauskas S."/>
            <person name="Kim Y."/>
            <person name="Blasche S."/>
        </authorList>
    </citation>
    <scope>NUCLEOTIDE SEQUENCE [LARGE SCALE GENOMIC DNA]</scope>
    <source>
        <strain evidence="11 12">OG2</strain>
    </source>
</reference>
<keyword evidence="3" id="KW-0813">Transport</keyword>
<feature type="transmembrane region" description="Helical" evidence="10">
    <location>
        <begin position="569"/>
        <end position="585"/>
    </location>
</feature>
<comment type="subcellular location">
    <subcellularLocation>
        <location evidence="1">Membrane</location>
        <topology evidence="1">Multi-pass membrane protein</topology>
    </subcellularLocation>
</comment>
<comment type="caution">
    <text evidence="11">The sequence shown here is derived from an EMBL/GenBank/DDBJ whole genome shotgun (WGS) entry which is preliminary data.</text>
</comment>
<dbReference type="Pfam" id="PF02133">
    <property type="entry name" value="Transp_cyt_pur"/>
    <property type="match status" value="1"/>
</dbReference>
<dbReference type="PANTHER" id="PTHR31806">
    <property type="entry name" value="PURINE-CYTOSINE PERMEASE FCY2-RELATED"/>
    <property type="match status" value="1"/>
</dbReference>
<keyword evidence="6 10" id="KW-0472">Membrane</keyword>
<sequence>MVPQENNNNDNSKNVKPDIDFAKEKQTEIFNDLGRQREFTPVTLIDSETIQDNDSASFEKAKYFGILNKLKYFSDRLDALGVESTGIDRISHYERGSSRLFLHVAGLWLSATGGLSSMSSFLLGPLLFGLTFNESLVSGLVGMAIGCLIAAYCSTMGPQSGCRQMVTARYLFGWWFVKLVALAAIIGVLGWSVVNSVVGGEMLAAISNDKVPVWVGIVIVTGCSFFVAVFGIQQVLRVETYLAVPVLTTFLLLYISSSNKYDLIHTIDNSNLTKETIKGNWLSFFSLCYSITSTWGSITADYYILFPEDTAHYKVFFLTLFGTLVPTLFVGVLGLLLSAVAVTYQPWNDEYNTHGMGGLLWSGFSRWNGFGKFCVVILILSLVSNNIINTYSAAFSIQLSSVMCSKIPRWFWSIVCTIIYLVCALVGRNHFSTILGNFLPMIGYWISMYFILLLEENLIFRRYFLHLFTKEFPPKEQNDNESGFNDDGTSSNISRVSTTVTNLHLLKRRHIAVHHRYNWDEWDNSDVLTHGYAATFAFLCGVAGVVVGMAQAYWIGPIARKFGEFGGDIAMWLSMGFSGIVYPWVRYLELKKYGR</sequence>